<dbReference type="GO" id="GO:0005524">
    <property type="term" value="F:ATP binding"/>
    <property type="evidence" value="ECO:0007669"/>
    <property type="project" value="InterPro"/>
</dbReference>
<dbReference type="PANTHER" id="PTHR24348">
    <property type="entry name" value="SERINE/THREONINE-PROTEIN KINASE UNC-51-RELATED"/>
    <property type="match status" value="1"/>
</dbReference>
<dbReference type="PROSITE" id="PS00108">
    <property type="entry name" value="PROTEIN_KINASE_ST"/>
    <property type="match status" value="1"/>
</dbReference>
<dbReference type="InterPro" id="IPR000719">
    <property type="entry name" value="Prot_kinase_dom"/>
</dbReference>
<evidence type="ECO:0000313" key="3">
    <source>
        <dbReference type="Proteomes" id="UP000591131"/>
    </source>
</evidence>
<evidence type="ECO:0000259" key="1">
    <source>
        <dbReference type="PROSITE" id="PS50011"/>
    </source>
</evidence>
<proteinExistence type="predicted"/>
<accession>A0A7J6MP26</accession>
<keyword evidence="2" id="KW-0418">Kinase</keyword>
<comment type="caution">
    <text evidence="2">The sequence shown here is derived from an EMBL/GenBank/DDBJ whole genome shotgun (WGS) entry which is preliminary data.</text>
</comment>
<dbReference type="AlphaFoldDB" id="A0A7J6MP26"/>
<keyword evidence="3" id="KW-1185">Reference proteome</keyword>
<name>A0A7J6MP26_PERCH</name>
<reference evidence="2 3" key="1">
    <citation type="submission" date="2020-04" db="EMBL/GenBank/DDBJ databases">
        <title>Perkinsus chesapeaki whole genome sequence.</title>
        <authorList>
            <person name="Bogema D.R."/>
        </authorList>
    </citation>
    <scope>NUCLEOTIDE SEQUENCE [LARGE SCALE GENOMIC DNA]</scope>
    <source>
        <strain evidence="2">ATCC PRA-425</strain>
    </source>
</reference>
<feature type="domain" description="Protein kinase" evidence="1">
    <location>
        <begin position="35"/>
        <end position="325"/>
    </location>
</feature>
<protein>
    <submittedName>
        <fullName evidence="2">Calcium calmodulin-dependent protein kinase kinase 2</fullName>
    </submittedName>
</protein>
<dbReference type="OrthoDB" id="68483at2759"/>
<keyword evidence="2" id="KW-0808">Transferase</keyword>
<dbReference type="InterPro" id="IPR045269">
    <property type="entry name" value="Atg1-like"/>
</dbReference>
<evidence type="ECO:0000313" key="2">
    <source>
        <dbReference type="EMBL" id="KAF4673343.1"/>
    </source>
</evidence>
<dbReference type="Gene3D" id="1.10.510.10">
    <property type="entry name" value="Transferase(Phosphotransferase) domain 1"/>
    <property type="match status" value="1"/>
</dbReference>
<dbReference type="Gene3D" id="3.30.200.20">
    <property type="entry name" value="Phosphorylase Kinase, domain 1"/>
    <property type="match status" value="1"/>
</dbReference>
<dbReference type="Pfam" id="PF00069">
    <property type="entry name" value="Pkinase"/>
    <property type="match status" value="1"/>
</dbReference>
<dbReference type="Proteomes" id="UP000591131">
    <property type="component" value="Unassembled WGS sequence"/>
</dbReference>
<gene>
    <name evidence="2" type="primary">CAMKK2</name>
    <name evidence="2" type="ORF">FOL47_010694</name>
</gene>
<sequence length="325" mass="36606">MDSIGRIDNNSAALESYPKAYKYTDRGGIQSIGGYTLGPVIDRGQYRTIKLCRKDSGQELVMKVYRNISLSRQKYYHNLPNGGMVRHTALEALIREVHILQRIGVHPNIVALRDVFYNPDREKTYLVLDCCSGGPVQKWNCIKCRYEPVITNSNVVRSYITDILNGLEYIHSKHVIHRDIKPDNLLIDSQGRVRITMVIGKDDSATTSDSSTLGCTYPFLAPEMCGDDEEEDYSPTTLDDYDDNSLPISNKDVLYKGDIWALGVTLWSMVTGKLPFYSTDLTQLFMDIAHCEVPIDDSEPILFTSPLEVLEKKLADDLTGAHISI</sequence>
<dbReference type="PROSITE" id="PS50011">
    <property type="entry name" value="PROTEIN_KINASE_DOM"/>
    <property type="match status" value="1"/>
</dbReference>
<dbReference type="SUPFAM" id="SSF56112">
    <property type="entry name" value="Protein kinase-like (PK-like)"/>
    <property type="match status" value="1"/>
</dbReference>
<dbReference type="GO" id="GO:0005737">
    <property type="term" value="C:cytoplasm"/>
    <property type="evidence" value="ECO:0007669"/>
    <property type="project" value="TreeGrafter"/>
</dbReference>
<dbReference type="SMART" id="SM00220">
    <property type="entry name" value="S_TKc"/>
    <property type="match status" value="1"/>
</dbReference>
<dbReference type="InterPro" id="IPR008271">
    <property type="entry name" value="Ser/Thr_kinase_AS"/>
</dbReference>
<dbReference type="InterPro" id="IPR011009">
    <property type="entry name" value="Kinase-like_dom_sf"/>
</dbReference>
<dbReference type="GO" id="GO:0010506">
    <property type="term" value="P:regulation of autophagy"/>
    <property type="evidence" value="ECO:0007669"/>
    <property type="project" value="InterPro"/>
</dbReference>
<dbReference type="EMBL" id="JAAPAO010000085">
    <property type="protein sequence ID" value="KAF4673343.1"/>
    <property type="molecule type" value="Genomic_DNA"/>
</dbReference>
<dbReference type="GO" id="GO:0004674">
    <property type="term" value="F:protein serine/threonine kinase activity"/>
    <property type="evidence" value="ECO:0007669"/>
    <property type="project" value="InterPro"/>
</dbReference>
<organism evidence="2 3">
    <name type="scientific">Perkinsus chesapeaki</name>
    <name type="common">Clam parasite</name>
    <name type="synonym">Perkinsus andrewsi</name>
    <dbReference type="NCBI Taxonomy" id="330153"/>
    <lineage>
        <taxon>Eukaryota</taxon>
        <taxon>Sar</taxon>
        <taxon>Alveolata</taxon>
        <taxon>Perkinsozoa</taxon>
        <taxon>Perkinsea</taxon>
        <taxon>Perkinsida</taxon>
        <taxon>Perkinsidae</taxon>
        <taxon>Perkinsus</taxon>
    </lineage>
</organism>